<dbReference type="EMBL" id="QOIP01000007">
    <property type="protein sequence ID" value="RLU20128.1"/>
    <property type="molecule type" value="Genomic_DNA"/>
</dbReference>
<protein>
    <submittedName>
        <fullName evidence="1">Uncharacterized protein</fullName>
    </submittedName>
</protein>
<name>A0A3L8DJT9_OOCBI</name>
<reference evidence="1" key="2">
    <citation type="submission" date="2018-07" db="EMBL/GenBank/DDBJ databases">
        <authorList>
            <person name="Mckenzie S.K."/>
            <person name="Kronauer D.J.C."/>
        </authorList>
    </citation>
    <scope>NUCLEOTIDE SEQUENCE</scope>
    <source>
        <strain evidence="1">Clonal line C1</strain>
    </source>
</reference>
<dbReference type="Proteomes" id="UP000279307">
    <property type="component" value="Chromosome 7"/>
</dbReference>
<reference evidence="1" key="1">
    <citation type="journal article" date="2018" name="Genome Res.">
        <title>The genomic architecture and molecular evolution of ant odorant receptors.</title>
        <authorList>
            <person name="McKenzie S.K."/>
            <person name="Kronauer D.J.C."/>
        </authorList>
    </citation>
    <scope>NUCLEOTIDE SEQUENCE [LARGE SCALE GENOMIC DNA]</scope>
    <source>
        <strain evidence="1">Clonal line C1</strain>
    </source>
</reference>
<organism evidence="1">
    <name type="scientific">Ooceraea biroi</name>
    <name type="common">Clonal raider ant</name>
    <name type="synonym">Cerapachys biroi</name>
    <dbReference type="NCBI Taxonomy" id="2015173"/>
    <lineage>
        <taxon>Eukaryota</taxon>
        <taxon>Metazoa</taxon>
        <taxon>Ecdysozoa</taxon>
        <taxon>Arthropoda</taxon>
        <taxon>Hexapoda</taxon>
        <taxon>Insecta</taxon>
        <taxon>Pterygota</taxon>
        <taxon>Neoptera</taxon>
        <taxon>Endopterygota</taxon>
        <taxon>Hymenoptera</taxon>
        <taxon>Apocrita</taxon>
        <taxon>Aculeata</taxon>
        <taxon>Formicoidea</taxon>
        <taxon>Formicidae</taxon>
        <taxon>Dorylinae</taxon>
        <taxon>Ooceraea</taxon>
    </lineage>
</organism>
<evidence type="ECO:0000313" key="1">
    <source>
        <dbReference type="EMBL" id="RLU20128.1"/>
    </source>
</evidence>
<dbReference type="AlphaFoldDB" id="A0A3L8DJT9"/>
<sequence>MDNNEVYCRLMRACAPAFHSDGIKLSARVSKGRAMSRNFTYGRNTQYRDREYRQEDFHKRCSLSLAAKLEKLPAVTRDLLIADKIATRDAVAHERCNATALKLQRGLDLMSSGISWQTVLLAMHY</sequence>
<gene>
    <name evidence="1" type="ORF">DMN91_006734</name>
</gene>
<comment type="caution">
    <text evidence="1">The sequence shown here is derived from an EMBL/GenBank/DDBJ whole genome shotgun (WGS) entry which is preliminary data.</text>
</comment>
<accession>A0A3L8DJT9</accession>
<proteinExistence type="predicted"/>